<dbReference type="Proteomes" id="UP000054516">
    <property type="component" value="Unassembled WGS sequence"/>
</dbReference>
<protein>
    <submittedName>
        <fullName evidence="2">Uncharacterized protein</fullName>
    </submittedName>
</protein>
<keyword evidence="3" id="KW-1185">Reference proteome</keyword>
<dbReference type="AlphaFoldDB" id="A0A1S8A4S6"/>
<name>A0A1S8A4S6_ROSNE</name>
<reference evidence="2" key="1">
    <citation type="submission" date="2016-03" db="EMBL/GenBank/DDBJ databases">
        <title>Draft genome sequence of Rosellinia necatrix.</title>
        <authorList>
            <person name="Kanematsu S."/>
        </authorList>
    </citation>
    <scope>NUCLEOTIDE SEQUENCE [LARGE SCALE GENOMIC DNA]</scope>
    <source>
        <strain evidence="2">W97</strain>
    </source>
</reference>
<sequence length="65" mass="6808">MGRPADFQNAPAFPTEATESPPSPAADDGVAGLGDPDRFPGRLRPTALGRGHGVPRSAWYNSYLA</sequence>
<proteinExistence type="predicted"/>
<accession>A0A1S8A4S6</accession>
<evidence type="ECO:0000313" key="2">
    <source>
        <dbReference type="EMBL" id="GAW25039.1"/>
    </source>
</evidence>
<gene>
    <name evidence="2" type="ORF">SAMD00023353_0101820</name>
</gene>
<evidence type="ECO:0000256" key="1">
    <source>
        <dbReference type="SAM" id="MobiDB-lite"/>
    </source>
</evidence>
<organism evidence="2">
    <name type="scientific">Rosellinia necatrix</name>
    <name type="common">White root-rot fungus</name>
    <dbReference type="NCBI Taxonomy" id="77044"/>
    <lineage>
        <taxon>Eukaryota</taxon>
        <taxon>Fungi</taxon>
        <taxon>Dikarya</taxon>
        <taxon>Ascomycota</taxon>
        <taxon>Pezizomycotina</taxon>
        <taxon>Sordariomycetes</taxon>
        <taxon>Xylariomycetidae</taxon>
        <taxon>Xylariales</taxon>
        <taxon>Xylariaceae</taxon>
        <taxon>Rosellinia</taxon>
    </lineage>
</organism>
<evidence type="ECO:0000313" key="3">
    <source>
        <dbReference type="Proteomes" id="UP000054516"/>
    </source>
</evidence>
<feature type="region of interest" description="Disordered" evidence="1">
    <location>
        <begin position="1"/>
        <end position="65"/>
    </location>
</feature>
<dbReference type="EMBL" id="DF977446">
    <property type="protein sequence ID" value="GAW25039.1"/>
    <property type="molecule type" value="Genomic_DNA"/>
</dbReference>